<keyword evidence="3" id="KW-1185">Reference proteome</keyword>
<accession>A0A920C589</accession>
<evidence type="ECO:0000313" key="2">
    <source>
        <dbReference type="EMBL" id="GIO26470.1"/>
    </source>
</evidence>
<organism evidence="2 3">
    <name type="scientific">Ornithinibacillus bavariensis</name>
    <dbReference type="NCBI Taxonomy" id="545502"/>
    <lineage>
        <taxon>Bacteria</taxon>
        <taxon>Bacillati</taxon>
        <taxon>Bacillota</taxon>
        <taxon>Bacilli</taxon>
        <taxon>Bacillales</taxon>
        <taxon>Bacillaceae</taxon>
        <taxon>Ornithinibacillus</taxon>
    </lineage>
</organism>
<dbReference type="AlphaFoldDB" id="A0A920C589"/>
<dbReference type="Pfam" id="PF14398">
    <property type="entry name" value="ATPgrasp_YheCD"/>
    <property type="match status" value="2"/>
</dbReference>
<dbReference type="Proteomes" id="UP000676917">
    <property type="component" value="Unassembled WGS sequence"/>
</dbReference>
<dbReference type="InterPro" id="IPR058355">
    <property type="entry name" value="DUF8042"/>
</dbReference>
<comment type="caution">
    <text evidence="2">The sequence shown here is derived from an EMBL/GenBank/DDBJ whole genome shotgun (WGS) entry which is preliminary data.</text>
</comment>
<dbReference type="Gene3D" id="3.30.470.20">
    <property type="entry name" value="ATP-grasp fold, B domain"/>
    <property type="match status" value="1"/>
</dbReference>
<dbReference type="RefSeq" id="WP_212919924.1">
    <property type="nucleotide sequence ID" value="NZ_BORP01000001.1"/>
</dbReference>
<proteinExistence type="predicted"/>
<sequence length="819" mass="95959">MSNRKQLIQVSNIFNTLLEATEHFHQLIKQKELNQSIYIFSSIVDGFTAVGSMDILFNQADWNEQKQKAERYLLEIAESMEKGHFIKVSEILQFSLLPLFRKINKGIELELGDQIQDKTYSIGIFSSYKNPREIYPKERIEALVRESKKQNTELLFFSKNDVDFANKTVAADFYNNGNWERVIKPFPDVINNVGSVKQAHTEKKLRRFIPFTSFFVGNKLSLPKRIVQHRKFIELLVPFRVCSDEEKIYDFLEKNDKVVFKYLLSNRGENIYFITKKNNRFILLDHKKERILSNEAFEQWIKSVILKEKDSYIIQKYIHTRTKNNEPYHIRAHVQKDGEGKWVLTHIYPRVGNKKSNLSNVATEGRVENLHDFMVHEYGEITGSKYEKDILRLSIEVAQHLDKLYDLALDELGIDFAIDENGKYWMHEANNGPQTAYHEEKRAVNTIAYAKYIAKNGIFHTNYSQKMKAGFFQSRTSSLPIADLNKNRTIGILMEKILNDNLTVEIVHAAQRSNFNSYFFTPTDIDYEEMVIRGYFYEDEGLVPKQVQFPDVIFDRLKLRGVENANWVYEELEEIPFTNVWSPHNYKRLNLYAILKSDNSINQYLSSYQEVNRTRDIFQFLEKYSRVILRENKAGFPLYISRLLDGKYLFTNSKPQQLYNEIQLLNKLKELIDEGKYIVQRDNRLTDNNEVSYTINLHIIKDATANWKSSSIYLERETDMLEEMFEDNIDIIIKTIEDMYSLDASSILSDVRDISEKVARKLDSQFRNISELNITFGIRSNSELCILEVDPSGPNKIYHAIELAENIMLLADNATRINP</sequence>
<dbReference type="InterPro" id="IPR026838">
    <property type="entry name" value="YheC/D"/>
</dbReference>
<evidence type="ECO:0000259" key="1">
    <source>
        <dbReference type="Pfam" id="PF26154"/>
    </source>
</evidence>
<protein>
    <recommendedName>
        <fullName evidence="1">DUF8042 domain-containing protein</fullName>
    </recommendedName>
</protein>
<feature type="domain" description="DUF8042" evidence="1">
    <location>
        <begin position="6"/>
        <end position="111"/>
    </location>
</feature>
<evidence type="ECO:0000313" key="3">
    <source>
        <dbReference type="Proteomes" id="UP000676917"/>
    </source>
</evidence>
<dbReference type="SUPFAM" id="SSF56059">
    <property type="entry name" value="Glutathione synthetase ATP-binding domain-like"/>
    <property type="match status" value="1"/>
</dbReference>
<name>A0A920C589_9BACI</name>
<dbReference type="Pfam" id="PF26154">
    <property type="entry name" value="DUF8042"/>
    <property type="match status" value="1"/>
</dbReference>
<dbReference type="EMBL" id="BORP01000001">
    <property type="protein sequence ID" value="GIO26470.1"/>
    <property type="molecule type" value="Genomic_DNA"/>
</dbReference>
<gene>
    <name evidence="2" type="ORF">J43TS3_10810</name>
</gene>
<reference evidence="2" key="1">
    <citation type="submission" date="2021-03" db="EMBL/GenBank/DDBJ databases">
        <title>Antimicrobial resistance genes in bacteria isolated from Japanese honey, and their potential for conferring macrolide and lincosamide resistance in the American foulbrood pathogen Paenibacillus larvae.</title>
        <authorList>
            <person name="Okamoto M."/>
            <person name="Kumagai M."/>
            <person name="Kanamori H."/>
            <person name="Takamatsu D."/>
        </authorList>
    </citation>
    <scope>NUCLEOTIDE SEQUENCE</scope>
    <source>
        <strain evidence="2">J43TS3</strain>
    </source>
</reference>